<dbReference type="Pfam" id="PF00271">
    <property type="entry name" value="Helicase_C"/>
    <property type="match status" value="1"/>
</dbReference>
<dbReference type="CDD" id="cd18787">
    <property type="entry name" value="SF2_C_DEAD"/>
    <property type="match status" value="1"/>
</dbReference>
<dbReference type="CDD" id="cd00268">
    <property type="entry name" value="DEADc"/>
    <property type="match status" value="1"/>
</dbReference>
<feature type="region of interest" description="Disordered" evidence="7">
    <location>
        <begin position="370"/>
        <end position="499"/>
    </location>
</feature>
<dbReference type="PANTHER" id="PTHR47963:SF8">
    <property type="entry name" value="ATP-DEPENDENT RNA HELICASE DEAD"/>
    <property type="match status" value="1"/>
</dbReference>
<feature type="compositionally biased region" description="Low complexity" evidence="7">
    <location>
        <begin position="449"/>
        <end position="466"/>
    </location>
</feature>
<dbReference type="RefSeq" id="WP_310911525.1">
    <property type="nucleotide sequence ID" value="NZ_JAVLVT010000002.1"/>
</dbReference>
<organism evidence="10 11">
    <name type="scientific">Lipingzhangella rawalii</name>
    <dbReference type="NCBI Taxonomy" id="2055835"/>
    <lineage>
        <taxon>Bacteria</taxon>
        <taxon>Bacillati</taxon>
        <taxon>Actinomycetota</taxon>
        <taxon>Actinomycetes</taxon>
        <taxon>Streptosporangiales</taxon>
        <taxon>Nocardiopsidaceae</taxon>
        <taxon>Lipingzhangella</taxon>
    </lineage>
</organism>
<dbReference type="InterPro" id="IPR050547">
    <property type="entry name" value="DEAD_box_RNA_helicases"/>
</dbReference>
<evidence type="ECO:0000256" key="2">
    <source>
        <dbReference type="ARBA" id="ARBA00022741"/>
    </source>
</evidence>
<name>A0ABU2H375_9ACTN</name>
<keyword evidence="11" id="KW-1185">Reference proteome</keyword>
<keyword evidence="5 6" id="KW-0067">ATP-binding</keyword>
<dbReference type="EC" id="3.6.4.13" evidence="1"/>
<feature type="compositionally biased region" description="Low complexity" evidence="7">
    <location>
        <begin position="405"/>
        <end position="425"/>
    </location>
</feature>
<proteinExistence type="inferred from homology"/>
<dbReference type="Pfam" id="PF00270">
    <property type="entry name" value="DEAD"/>
    <property type="match status" value="1"/>
</dbReference>
<evidence type="ECO:0000256" key="7">
    <source>
        <dbReference type="SAM" id="MobiDB-lite"/>
    </source>
</evidence>
<evidence type="ECO:0000259" key="8">
    <source>
        <dbReference type="PROSITE" id="PS51192"/>
    </source>
</evidence>
<dbReference type="Proteomes" id="UP001250214">
    <property type="component" value="Unassembled WGS sequence"/>
</dbReference>
<feature type="domain" description="Helicase C-terminal" evidence="9">
    <location>
        <begin position="217"/>
        <end position="364"/>
    </location>
</feature>
<gene>
    <name evidence="10" type="ORF">RIF23_05535</name>
</gene>
<dbReference type="GO" id="GO:0004386">
    <property type="term" value="F:helicase activity"/>
    <property type="evidence" value="ECO:0007669"/>
    <property type="project" value="UniProtKB-KW"/>
</dbReference>
<dbReference type="PROSITE" id="PS51194">
    <property type="entry name" value="HELICASE_CTER"/>
    <property type="match status" value="1"/>
</dbReference>
<feature type="compositionally biased region" description="Basic and acidic residues" evidence="7">
    <location>
        <begin position="427"/>
        <end position="439"/>
    </location>
</feature>
<comment type="similarity">
    <text evidence="6">Belongs to the DEAD box helicase family.</text>
</comment>
<dbReference type="EMBL" id="JAVLVT010000002">
    <property type="protein sequence ID" value="MDS1269753.1"/>
    <property type="molecule type" value="Genomic_DNA"/>
</dbReference>
<evidence type="ECO:0000259" key="9">
    <source>
        <dbReference type="PROSITE" id="PS51194"/>
    </source>
</evidence>
<sequence length="499" mass="54077">MEAEGVIEPFPIQELALPLALGRTDIIGQARTGTGKTLAFGIPLLEQVQAAPGRANRPRTLVVVPTRELAIQVAADLTTASKRMDARILTVYGGRSYEPQISGLAAGVDVVVGTPGRLLDLENQGHLDLSEVSALVLDEADKMLDLGFLPDVEKILTLAPDQRQVMLFSATMPSEIVALSRRYLSQPTHVRAGEEDSGPRPEGTTEQHVFRTHPIDKIEMLVRLLQAEDHEQSMVFCETKRTCDKVATVLSDRGFAAAAVHGDLGQGQRERALRAFRNGKIEVLVATDVAARGLDVDEVTHVVNYECPADEKTYVHRIGRTGRAGRTGTSVTFIDWAELARWKVINNALGLDFGEPPETYSTSEHFHTQLRIPADATGQRGKQRKRAGLNAEELEDVGETGQRATTKPAKGGTSGSSSKTSGSRKSQAKDTGNDAEGGRPRRRRRRRSPSSTAATAADTASESTPPQNKGGEDGGTTQRSRRRRRRTRSGVDVRSDGEG</sequence>
<dbReference type="InterPro" id="IPR044742">
    <property type="entry name" value="DEAD/DEAH_RhlB"/>
</dbReference>
<dbReference type="InterPro" id="IPR011545">
    <property type="entry name" value="DEAD/DEAH_box_helicase_dom"/>
</dbReference>
<evidence type="ECO:0000256" key="5">
    <source>
        <dbReference type="ARBA" id="ARBA00022840"/>
    </source>
</evidence>
<keyword evidence="4 6" id="KW-0347">Helicase</keyword>
<reference evidence="11" key="1">
    <citation type="submission" date="2023-07" db="EMBL/GenBank/DDBJ databases">
        <title>Novel species in the genus Lipingzhangella isolated from Sambhar Salt Lake.</title>
        <authorList>
            <person name="Jiya N."/>
            <person name="Kajale S."/>
            <person name="Sharma A."/>
        </authorList>
    </citation>
    <scope>NUCLEOTIDE SEQUENCE [LARGE SCALE GENOMIC DNA]</scope>
    <source>
        <strain evidence="11">LS1_29</strain>
    </source>
</reference>
<dbReference type="SMART" id="SM00487">
    <property type="entry name" value="DEXDc"/>
    <property type="match status" value="1"/>
</dbReference>
<dbReference type="SMART" id="SM00490">
    <property type="entry name" value="HELICc"/>
    <property type="match status" value="1"/>
</dbReference>
<evidence type="ECO:0000256" key="1">
    <source>
        <dbReference type="ARBA" id="ARBA00012552"/>
    </source>
</evidence>
<dbReference type="PANTHER" id="PTHR47963">
    <property type="entry name" value="DEAD-BOX ATP-DEPENDENT RNA HELICASE 47, MITOCHONDRIAL"/>
    <property type="match status" value="1"/>
</dbReference>
<evidence type="ECO:0000256" key="3">
    <source>
        <dbReference type="ARBA" id="ARBA00022801"/>
    </source>
</evidence>
<evidence type="ECO:0000313" key="10">
    <source>
        <dbReference type="EMBL" id="MDS1269753.1"/>
    </source>
</evidence>
<feature type="compositionally biased region" description="Basic residues" evidence="7">
    <location>
        <begin position="479"/>
        <end position="488"/>
    </location>
</feature>
<feature type="compositionally biased region" description="Basic and acidic residues" evidence="7">
    <location>
        <begin position="489"/>
        <end position="499"/>
    </location>
</feature>
<dbReference type="SUPFAM" id="SSF52540">
    <property type="entry name" value="P-loop containing nucleoside triphosphate hydrolases"/>
    <property type="match status" value="1"/>
</dbReference>
<dbReference type="GO" id="GO:0016787">
    <property type="term" value="F:hydrolase activity"/>
    <property type="evidence" value="ECO:0007669"/>
    <property type="project" value="UniProtKB-KW"/>
</dbReference>
<evidence type="ECO:0000256" key="6">
    <source>
        <dbReference type="RuleBase" id="RU000492"/>
    </source>
</evidence>
<protein>
    <recommendedName>
        <fullName evidence="1">RNA helicase</fullName>
        <ecNumber evidence="1">3.6.4.13</ecNumber>
    </recommendedName>
</protein>
<comment type="caution">
    <text evidence="10">The sequence shown here is derived from an EMBL/GenBank/DDBJ whole genome shotgun (WGS) entry which is preliminary data.</text>
</comment>
<dbReference type="PROSITE" id="PS00039">
    <property type="entry name" value="DEAD_ATP_HELICASE"/>
    <property type="match status" value="1"/>
</dbReference>
<evidence type="ECO:0000256" key="4">
    <source>
        <dbReference type="ARBA" id="ARBA00022806"/>
    </source>
</evidence>
<dbReference type="InterPro" id="IPR000629">
    <property type="entry name" value="RNA-helicase_DEAD-box_CS"/>
</dbReference>
<keyword evidence="3 6" id="KW-0378">Hydrolase</keyword>
<accession>A0ABU2H375</accession>
<keyword evidence="2 6" id="KW-0547">Nucleotide-binding</keyword>
<dbReference type="InterPro" id="IPR001650">
    <property type="entry name" value="Helicase_C-like"/>
</dbReference>
<dbReference type="Gene3D" id="3.40.50.300">
    <property type="entry name" value="P-loop containing nucleotide triphosphate hydrolases"/>
    <property type="match status" value="2"/>
</dbReference>
<dbReference type="PROSITE" id="PS51192">
    <property type="entry name" value="HELICASE_ATP_BIND_1"/>
    <property type="match status" value="1"/>
</dbReference>
<feature type="domain" description="Helicase ATP-binding" evidence="8">
    <location>
        <begin position="17"/>
        <end position="190"/>
    </location>
</feature>
<dbReference type="InterPro" id="IPR027417">
    <property type="entry name" value="P-loop_NTPase"/>
</dbReference>
<dbReference type="InterPro" id="IPR014001">
    <property type="entry name" value="Helicase_ATP-bd"/>
</dbReference>
<evidence type="ECO:0000313" key="11">
    <source>
        <dbReference type="Proteomes" id="UP001250214"/>
    </source>
</evidence>